<dbReference type="Proteomes" id="UP000053927">
    <property type="component" value="Unassembled WGS sequence"/>
</dbReference>
<dbReference type="KEGG" id="shs:STEHIDRAFT_68450"/>
<accession>R7RYQ6</accession>
<protein>
    <submittedName>
        <fullName evidence="1">Uncharacterized protein</fullName>
    </submittedName>
</protein>
<sequence>MQTQEATYPDAPVQATDSDDDITFVKTVKPIRIQSCPGHILTFPPRQTPNSSYPFMLHDQMDLPWDYQSCGTIMILRASSCTGKALYRQACCSCSELENNYNLIVIKYHIKHGVHKNSPFAYHGLGGMIEVARRKGRQNEYLRFKKVNMVKKLAGRTGKISKYKQMVLALSDKRIPCLNSLLRVARR</sequence>
<organism evidence="1 2">
    <name type="scientific">Stereum hirsutum (strain FP-91666)</name>
    <name type="common">White-rot fungus</name>
    <dbReference type="NCBI Taxonomy" id="721885"/>
    <lineage>
        <taxon>Eukaryota</taxon>
        <taxon>Fungi</taxon>
        <taxon>Dikarya</taxon>
        <taxon>Basidiomycota</taxon>
        <taxon>Agaricomycotina</taxon>
        <taxon>Agaricomycetes</taxon>
        <taxon>Russulales</taxon>
        <taxon>Stereaceae</taxon>
        <taxon>Stereum</taxon>
    </lineage>
</organism>
<dbReference type="AlphaFoldDB" id="R7RYQ6"/>
<name>R7RYQ6_STEHR</name>
<dbReference type="OrthoDB" id="3235983at2759"/>
<gene>
    <name evidence="1" type="ORF">STEHIDRAFT_68450</name>
</gene>
<dbReference type="OMA" id="IMILRAS"/>
<evidence type="ECO:0000313" key="1">
    <source>
        <dbReference type="EMBL" id="EIM80531.1"/>
    </source>
</evidence>
<keyword evidence="2" id="KW-1185">Reference proteome</keyword>
<dbReference type="GeneID" id="18806434"/>
<evidence type="ECO:0000313" key="2">
    <source>
        <dbReference type="Proteomes" id="UP000053927"/>
    </source>
</evidence>
<dbReference type="EMBL" id="JH687398">
    <property type="protein sequence ID" value="EIM80531.1"/>
    <property type="molecule type" value="Genomic_DNA"/>
</dbReference>
<reference evidence="2" key="1">
    <citation type="journal article" date="2012" name="Science">
        <title>The Paleozoic origin of enzymatic lignin decomposition reconstructed from 31 fungal genomes.</title>
        <authorList>
            <person name="Floudas D."/>
            <person name="Binder M."/>
            <person name="Riley R."/>
            <person name="Barry K."/>
            <person name="Blanchette R.A."/>
            <person name="Henrissat B."/>
            <person name="Martinez A.T."/>
            <person name="Otillar R."/>
            <person name="Spatafora J.W."/>
            <person name="Yadav J.S."/>
            <person name="Aerts A."/>
            <person name="Benoit I."/>
            <person name="Boyd A."/>
            <person name="Carlson A."/>
            <person name="Copeland A."/>
            <person name="Coutinho P.M."/>
            <person name="de Vries R.P."/>
            <person name="Ferreira P."/>
            <person name="Findley K."/>
            <person name="Foster B."/>
            <person name="Gaskell J."/>
            <person name="Glotzer D."/>
            <person name="Gorecki P."/>
            <person name="Heitman J."/>
            <person name="Hesse C."/>
            <person name="Hori C."/>
            <person name="Igarashi K."/>
            <person name="Jurgens J.A."/>
            <person name="Kallen N."/>
            <person name="Kersten P."/>
            <person name="Kohler A."/>
            <person name="Kuees U."/>
            <person name="Kumar T.K.A."/>
            <person name="Kuo A."/>
            <person name="LaButti K."/>
            <person name="Larrondo L.F."/>
            <person name="Lindquist E."/>
            <person name="Ling A."/>
            <person name="Lombard V."/>
            <person name="Lucas S."/>
            <person name="Lundell T."/>
            <person name="Martin R."/>
            <person name="McLaughlin D.J."/>
            <person name="Morgenstern I."/>
            <person name="Morin E."/>
            <person name="Murat C."/>
            <person name="Nagy L.G."/>
            <person name="Nolan M."/>
            <person name="Ohm R.A."/>
            <person name="Patyshakuliyeva A."/>
            <person name="Rokas A."/>
            <person name="Ruiz-Duenas F.J."/>
            <person name="Sabat G."/>
            <person name="Salamov A."/>
            <person name="Samejima M."/>
            <person name="Schmutz J."/>
            <person name="Slot J.C."/>
            <person name="St John F."/>
            <person name="Stenlid J."/>
            <person name="Sun H."/>
            <person name="Sun S."/>
            <person name="Syed K."/>
            <person name="Tsang A."/>
            <person name="Wiebenga A."/>
            <person name="Young D."/>
            <person name="Pisabarro A."/>
            <person name="Eastwood D.C."/>
            <person name="Martin F."/>
            <person name="Cullen D."/>
            <person name="Grigoriev I.V."/>
            <person name="Hibbett D.S."/>
        </authorList>
    </citation>
    <scope>NUCLEOTIDE SEQUENCE [LARGE SCALE GENOMIC DNA]</scope>
    <source>
        <strain evidence="2">FP-91666</strain>
    </source>
</reference>
<proteinExistence type="predicted"/>
<dbReference type="RefSeq" id="XP_007310406.1">
    <property type="nucleotide sequence ID" value="XM_007310344.1"/>
</dbReference>